<dbReference type="InterPro" id="IPR001216">
    <property type="entry name" value="P-phosphate_BS"/>
</dbReference>
<sequence>MGPPARIDDNIVEAIGQSNLVRLNKIPLLLAAKNENDDTITPPTPAEVVAKIEFTNPGGSVKDRIAREMIEDAERNGEIKPGVHTIVDVTSGNTGIGYGVVAASKGYDVIQIIPEPYSVERRALMMALGVKVLVSNKKDGMDGACKIHREVMQKLGPDKSWAPRQFDNPGNIKAHFEHTGPEIWEQCGGKVDAIVAAYGTGGTLSGITSYLRSKNPNFKCIAVEPMEQSLLNGDKPGPHGIQGISPPFLPTNVRIEEIDEVIRCPTSEAMKTARALAKEEGFAVGISAGANAWAASQVANRPEWKGKRIVTIFPSAAERYMSTELYESVRDEATNLPLSTFNPGTVIEGQSKFEMHSLASHKEAGTVFRPGFKVL</sequence>
<keyword evidence="3" id="KW-0028">Amino-acid biosynthesis</keyword>
<dbReference type="InterPro" id="IPR050214">
    <property type="entry name" value="Cys_Synth/Cystath_Beta-Synth"/>
</dbReference>
<dbReference type="AlphaFoldDB" id="A0A1E7EP12"/>
<dbReference type="InParanoid" id="A0A1E7EP12"/>
<evidence type="ECO:0000313" key="9">
    <source>
        <dbReference type="Proteomes" id="UP000095751"/>
    </source>
</evidence>
<keyword evidence="9" id="KW-1185">Reference proteome</keyword>
<accession>A0A1E7EP12</accession>
<dbReference type="OrthoDB" id="10259545at2759"/>
<dbReference type="GO" id="GO:0016740">
    <property type="term" value="F:transferase activity"/>
    <property type="evidence" value="ECO:0007669"/>
    <property type="project" value="UniProtKB-KW"/>
</dbReference>
<name>A0A1E7EP12_9STRA</name>
<reference evidence="8 9" key="1">
    <citation type="submission" date="2016-09" db="EMBL/GenBank/DDBJ databases">
        <title>Extensive genetic diversity and differential bi-allelic expression allows diatom success in the polar Southern Ocean.</title>
        <authorList>
            <consortium name="DOE Joint Genome Institute"/>
            <person name="Mock T."/>
            <person name="Otillar R.P."/>
            <person name="Strauss J."/>
            <person name="Dupont C."/>
            <person name="Frickenhaus S."/>
            <person name="Maumus F."/>
            <person name="Mcmullan M."/>
            <person name="Sanges R."/>
            <person name="Schmutz J."/>
            <person name="Toseland A."/>
            <person name="Valas R."/>
            <person name="Veluchamy A."/>
            <person name="Ward B.J."/>
            <person name="Allen A."/>
            <person name="Barry K."/>
            <person name="Falciatore A."/>
            <person name="Ferrante M."/>
            <person name="Fortunato A.E."/>
            <person name="Gloeckner G."/>
            <person name="Gruber A."/>
            <person name="Hipkin R."/>
            <person name="Janech M."/>
            <person name="Kroth P."/>
            <person name="Leese F."/>
            <person name="Lindquist E."/>
            <person name="Lyon B.R."/>
            <person name="Martin J."/>
            <person name="Mayer C."/>
            <person name="Parker M."/>
            <person name="Quesneville H."/>
            <person name="Raymond J."/>
            <person name="Uhlig C."/>
            <person name="Valentin K.U."/>
            <person name="Worden A.Z."/>
            <person name="Armbrust E.V."/>
            <person name="Bowler C."/>
            <person name="Green B."/>
            <person name="Moulton V."/>
            <person name="Van Oosterhout C."/>
            <person name="Grigoriev I."/>
        </authorList>
    </citation>
    <scope>NUCLEOTIDE SEQUENCE [LARGE SCALE GENOMIC DNA]</scope>
    <source>
        <strain evidence="8 9">CCMP1102</strain>
    </source>
</reference>
<proteinExistence type="inferred from homology"/>
<dbReference type="PROSITE" id="PS00901">
    <property type="entry name" value="CYS_SYNTHASE"/>
    <property type="match status" value="1"/>
</dbReference>
<comment type="similarity">
    <text evidence="2">Belongs to the cysteine synthase/cystathionine beta-synthase family.</text>
</comment>
<keyword evidence="5" id="KW-0663">Pyridoxal phosphate</keyword>
<dbReference type="InterPro" id="IPR036052">
    <property type="entry name" value="TrpB-like_PALP_sf"/>
</dbReference>
<evidence type="ECO:0000256" key="4">
    <source>
        <dbReference type="ARBA" id="ARBA00022679"/>
    </source>
</evidence>
<dbReference type="Proteomes" id="UP000095751">
    <property type="component" value="Unassembled WGS sequence"/>
</dbReference>
<evidence type="ECO:0000256" key="5">
    <source>
        <dbReference type="ARBA" id="ARBA00022898"/>
    </source>
</evidence>
<dbReference type="PANTHER" id="PTHR10314">
    <property type="entry name" value="CYSTATHIONINE BETA-SYNTHASE"/>
    <property type="match status" value="1"/>
</dbReference>
<keyword evidence="4" id="KW-0808">Transferase</keyword>
<feature type="domain" description="Tryptophan synthase beta chain-like PALP" evidence="7">
    <location>
        <begin position="45"/>
        <end position="314"/>
    </location>
</feature>
<dbReference type="Gene3D" id="3.40.50.1100">
    <property type="match status" value="2"/>
</dbReference>
<evidence type="ECO:0000256" key="1">
    <source>
        <dbReference type="ARBA" id="ARBA00001933"/>
    </source>
</evidence>
<dbReference type="Pfam" id="PF00291">
    <property type="entry name" value="PALP"/>
    <property type="match status" value="1"/>
</dbReference>
<evidence type="ECO:0000313" key="8">
    <source>
        <dbReference type="EMBL" id="OEU07594.1"/>
    </source>
</evidence>
<evidence type="ECO:0000256" key="2">
    <source>
        <dbReference type="ARBA" id="ARBA00007103"/>
    </source>
</evidence>
<dbReference type="KEGG" id="fcy:FRACYDRAFT_229494"/>
<dbReference type="FunFam" id="3.40.50.1100:FF:000006">
    <property type="entry name" value="Cysteine synthase"/>
    <property type="match status" value="1"/>
</dbReference>
<protein>
    <submittedName>
        <fullName evidence="8">Cysteine synthase</fullName>
    </submittedName>
</protein>
<dbReference type="EMBL" id="KV784385">
    <property type="protein sequence ID" value="OEU07594.1"/>
    <property type="molecule type" value="Genomic_DNA"/>
</dbReference>
<comment type="cofactor">
    <cofactor evidence="1">
        <name>pyridoxal 5'-phosphate</name>
        <dbReference type="ChEBI" id="CHEBI:597326"/>
    </cofactor>
</comment>
<evidence type="ECO:0000256" key="3">
    <source>
        <dbReference type="ARBA" id="ARBA00022605"/>
    </source>
</evidence>
<dbReference type="SUPFAM" id="SSF53686">
    <property type="entry name" value="Tryptophan synthase beta subunit-like PLP-dependent enzymes"/>
    <property type="match status" value="1"/>
</dbReference>
<dbReference type="CDD" id="cd01561">
    <property type="entry name" value="CBS_like"/>
    <property type="match status" value="1"/>
</dbReference>
<evidence type="ECO:0000256" key="6">
    <source>
        <dbReference type="ARBA" id="ARBA00023192"/>
    </source>
</evidence>
<evidence type="ECO:0000259" key="7">
    <source>
        <dbReference type="Pfam" id="PF00291"/>
    </source>
</evidence>
<keyword evidence="6" id="KW-0198">Cysteine biosynthesis</keyword>
<organism evidence="8 9">
    <name type="scientific">Fragilariopsis cylindrus CCMP1102</name>
    <dbReference type="NCBI Taxonomy" id="635003"/>
    <lineage>
        <taxon>Eukaryota</taxon>
        <taxon>Sar</taxon>
        <taxon>Stramenopiles</taxon>
        <taxon>Ochrophyta</taxon>
        <taxon>Bacillariophyta</taxon>
        <taxon>Bacillariophyceae</taxon>
        <taxon>Bacillariophycidae</taxon>
        <taxon>Bacillariales</taxon>
        <taxon>Bacillariaceae</taxon>
        <taxon>Fragilariopsis</taxon>
    </lineage>
</organism>
<gene>
    <name evidence="8" type="ORF">FRACYDRAFT_229494</name>
</gene>
<dbReference type="GO" id="GO:0006535">
    <property type="term" value="P:cysteine biosynthetic process from serine"/>
    <property type="evidence" value="ECO:0007669"/>
    <property type="project" value="InterPro"/>
</dbReference>
<dbReference type="InterPro" id="IPR001926">
    <property type="entry name" value="TrpB-like_PALP"/>
</dbReference>